<gene>
    <name evidence="1" type="ORF">QWE_05793</name>
</gene>
<dbReference type="OrthoDB" id="8305513at2"/>
<name>K2Q9J2_9HYPH</name>
<dbReference type="STRING" id="1156935.QWE_05793"/>
<evidence type="ECO:0000313" key="1">
    <source>
        <dbReference type="EMBL" id="EKF60554.1"/>
    </source>
</evidence>
<keyword evidence="2" id="KW-1185">Reference proteome</keyword>
<dbReference type="RefSeq" id="WP_006725157.1">
    <property type="nucleotide sequence ID" value="NZ_ALJF01000004.1"/>
</dbReference>
<comment type="caution">
    <text evidence="1">The sequence shown here is derived from an EMBL/GenBank/DDBJ whole genome shotgun (WGS) entry which is preliminary data.</text>
</comment>
<organism evidence="1 2">
    <name type="scientific">Agrobacterium albertimagni AOL15</name>
    <dbReference type="NCBI Taxonomy" id="1156935"/>
    <lineage>
        <taxon>Bacteria</taxon>
        <taxon>Pseudomonadati</taxon>
        <taxon>Pseudomonadota</taxon>
        <taxon>Alphaproteobacteria</taxon>
        <taxon>Hyphomicrobiales</taxon>
        <taxon>Rhizobiaceae</taxon>
        <taxon>Rhizobium/Agrobacterium group</taxon>
        <taxon>Agrobacterium</taxon>
    </lineage>
</organism>
<dbReference type="PATRIC" id="fig|1156935.5.peg.1166"/>
<reference evidence="1 2" key="1">
    <citation type="journal article" date="2012" name="J. Bacteriol.">
        <title>Draft Genome Sequence of Agrobacterium albertimagni Strain AOL15.</title>
        <authorList>
            <person name="Trimble W.L."/>
            <person name="Phung le T."/>
            <person name="Meyer F."/>
            <person name="Gilbert J.A."/>
            <person name="Silver S."/>
        </authorList>
    </citation>
    <scope>NUCLEOTIDE SEQUENCE [LARGE SCALE GENOMIC DNA]</scope>
    <source>
        <strain evidence="1 2">AOL15</strain>
    </source>
</reference>
<dbReference type="EMBL" id="ALJF01000004">
    <property type="protein sequence ID" value="EKF60554.1"/>
    <property type="molecule type" value="Genomic_DNA"/>
</dbReference>
<accession>K2Q9J2</accession>
<sequence length="308" mass="31694">MNGTIDALKDVRRDDGALKNGIVTVDSLSPAVKAILGSTTYLSTVALNIAAIVTVAELAEDIPPLATRVLPTGGSAGQVPIKASSAEGDSAWGYLPGGGDMLISVYDPQSIEADAFARQNHTGTQAISTIAGLQDALADLIANAPWFACGVGSLYEVDDTKTGAAIPPTNDARFRFVKLTAGLTGSGGYNQGCLASESVSGSAPLVVATASIALTGSPMLGQTINLINTERRFLRAGTPGATENDQLQDHNHRVEAAIASGSATTTLSRGNAENTGVPFLGISQTFGARVGTETRPKNIGVSYYMRIK</sequence>
<dbReference type="AlphaFoldDB" id="K2Q9J2"/>
<dbReference type="eggNOG" id="ENOG502ZKKF">
    <property type="taxonomic scope" value="Bacteria"/>
</dbReference>
<protein>
    <submittedName>
        <fullName evidence="1">Phage tail fiber protein</fullName>
    </submittedName>
</protein>
<dbReference type="Proteomes" id="UP000007123">
    <property type="component" value="Unassembled WGS sequence"/>
</dbReference>
<evidence type="ECO:0000313" key="2">
    <source>
        <dbReference type="Proteomes" id="UP000007123"/>
    </source>
</evidence>
<proteinExistence type="predicted"/>